<feature type="transmembrane region" description="Helical" evidence="1">
    <location>
        <begin position="17"/>
        <end position="37"/>
    </location>
</feature>
<dbReference type="AlphaFoldDB" id="A0A8D8C4J1"/>
<keyword evidence="1" id="KW-0812">Transmembrane</keyword>
<reference evidence="2" key="1">
    <citation type="submission" date="2021-05" db="EMBL/GenBank/DDBJ databases">
        <authorList>
            <person name="Alioto T."/>
            <person name="Alioto T."/>
            <person name="Gomez Garrido J."/>
        </authorList>
    </citation>
    <scope>NUCLEOTIDE SEQUENCE</scope>
</reference>
<evidence type="ECO:0000313" key="2">
    <source>
        <dbReference type="EMBL" id="CAG6486905.1"/>
    </source>
</evidence>
<protein>
    <submittedName>
        <fullName evidence="2">(northern house mosquito) hypothetical protein</fullName>
    </submittedName>
</protein>
<keyword evidence="1" id="KW-0472">Membrane</keyword>
<dbReference type="EMBL" id="HBUE01105411">
    <property type="protein sequence ID" value="CAG6486905.1"/>
    <property type="molecule type" value="Transcribed_RNA"/>
</dbReference>
<name>A0A8D8C4J1_CULPI</name>
<proteinExistence type="predicted"/>
<accession>A0A8D8C4J1</accession>
<organism evidence="2">
    <name type="scientific">Culex pipiens</name>
    <name type="common">House mosquito</name>
    <dbReference type="NCBI Taxonomy" id="7175"/>
    <lineage>
        <taxon>Eukaryota</taxon>
        <taxon>Metazoa</taxon>
        <taxon>Ecdysozoa</taxon>
        <taxon>Arthropoda</taxon>
        <taxon>Hexapoda</taxon>
        <taxon>Insecta</taxon>
        <taxon>Pterygota</taxon>
        <taxon>Neoptera</taxon>
        <taxon>Endopterygota</taxon>
        <taxon>Diptera</taxon>
        <taxon>Nematocera</taxon>
        <taxon>Culicoidea</taxon>
        <taxon>Culicidae</taxon>
        <taxon>Culicinae</taxon>
        <taxon>Culicini</taxon>
        <taxon>Culex</taxon>
        <taxon>Culex</taxon>
    </lineage>
</organism>
<sequence length="124" mass="13646">MCVLRQQQQPQQKSSKIFRPSIIIGSVAVFTVVYVVIVDRARSHGSVGPSEYLLPCADPKRGRFQVSGHGVSSSRNIRRKEFGTVTVWERVRCPSRTGFDSSVTTIRNGFSIYSGVVTTSGVPN</sequence>
<evidence type="ECO:0000256" key="1">
    <source>
        <dbReference type="SAM" id="Phobius"/>
    </source>
</evidence>
<keyword evidence="1" id="KW-1133">Transmembrane helix</keyword>